<evidence type="ECO:0000256" key="7">
    <source>
        <dbReference type="ARBA" id="ARBA00022771"/>
    </source>
</evidence>
<dbReference type="CDD" id="cd03364">
    <property type="entry name" value="TOPRIM_DnaG_primases"/>
    <property type="match status" value="1"/>
</dbReference>
<dbReference type="Gene3D" id="3.40.1360.10">
    <property type="match status" value="1"/>
</dbReference>
<dbReference type="HAMAP" id="MF_00974">
    <property type="entry name" value="DNA_primase_DnaG"/>
    <property type="match status" value="1"/>
</dbReference>
<evidence type="ECO:0000313" key="17">
    <source>
        <dbReference type="Proteomes" id="UP000006044"/>
    </source>
</evidence>
<dbReference type="NCBIfam" id="TIGR01391">
    <property type="entry name" value="dnaG"/>
    <property type="match status" value="1"/>
</dbReference>
<dbReference type="SMART" id="SM00400">
    <property type="entry name" value="ZnF_CHCC"/>
    <property type="match status" value="1"/>
</dbReference>
<dbReference type="GO" id="GO:0006269">
    <property type="term" value="P:DNA replication, synthesis of primer"/>
    <property type="evidence" value="ECO:0007669"/>
    <property type="project" value="UniProtKB-UniRule"/>
</dbReference>
<dbReference type="InterPro" id="IPR030846">
    <property type="entry name" value="DnaG_bac"/>
</dbReference>
<dbReference type="AlphaFoldDB" id="K0WYB5"/>
<proteinExistence type="inferred from homology"/>
<feature type="zinc finger region" description="CHC2-type" evidence="12">
    <location>
        <begin position="61"/>
        <end position="85"/>
    </location>
</feature>
<dbReference type="InterPro" id="IPR034151">
    <property type="entry name" value="TOPRIM_DnaG_bac"/>
</dbReference>
<dbReference type="HOGENOM" id="CLU_013501_3_0_10"/>
<dbReference type="Proteomes" id="UP000006044">
    <property type="component" value="Unassembled WGS sequence"/>
</dbReference>
<keyword evidence="9" id="KW-0460">Magnesium</keyword>
<evidence type="ECO:0000256" key="12">
    <source>
        <dbReference type="HAMAP-Rule" id="MF_00974"/>
    </source>
</evidence>
<evidence type="ECO:0000256" key="6">
    <source>
        <dbReference type="ARBA" id="ARBA00022723"/>
    </source>
</evidence>
<evidence type="ECO:0000256" key="4">
    <source>
        <dbReference type="ARBA" id="ARBA00022695"/>
    </source>
</evidence>
<comment type="function">
    <text evidence="12">RNA polymerase that catalyzes the synthesis of short RNA molecules used as primers for DNA polymerase during DNA replication.</text>
</comment>
<dbReference type="PATRIC" id="fig|742726.3.peg.1531"/>
<dbReference type="GO" id="GO:0003677">
    <property type="term" value="F:DNA binding"/>
    <property type="evidence" value="ECO:0007669"/>
    <property type="project" value="UniProtKB-KW"/>
</dbReference>
<keyword evidence="11 12" id="KW-0804">Transcription</keyword>
<reference evidence="16 17" key="1">
    <citation type="submission" date="2012-08" db="EMBL/GenBank/DDBJ databases">
        <title>The Genome Sequence of Barnesiella intestinihominis YIT 11860.</title>
        <authorList>
            <consortium name="The Broad Institute Genome Sequencing Platform"/>
            <person name="Earl A."/>
            <person name="Ward D."/>
            <person name="Feldgarden M."/>
            <person name="Gevers D."/>
            <person name="Morotomi M."/>
            <person name="Walker B."/>
            <person name="Young S.K."/>
            <person name="Zeng Q."/>
            <person name="Gargeya S."/>
            <person name="Fitzgerald M."/>
            <person name="Haas B."/>
            <person name="Abouelleil A."/>
            <person name="Alvarado L."/>
            <person name="Arachchi H.M."/>
            <person name="Berlin A.M."/>
            <person name="Chapman S.B."/>
            <person name="Goldberg J."/>
            <person name="Griggs A."/>
            <person name="Gujja S."/>
            <person name="Hansen M."/>
            <person name="Howarth C."/>
            <person name="Imamovic A."/>
            <person name="Larimer J."/>
            <person name="McCowen C."/>
            <person name="Montmayeur A."/>
            <person name="Murphy C."/>
            <person name="Neiman D."/>
            <person name="Pearson M."/>
            <person name="Priest M."/>
            <person name="Roberts A."/>
            <person name="Saif S."/>
            <person name="Shea T."/>
            <person name="Sisk P."/>
            <person name="Sykes S."/>
            <person name="Wortman J."/>
            <person name="Nusbaum C."/>
            <person name="Birren B."/>
        </authorList>
    </citation>
    <scope>NUCLEOTIDE SEQUENCE [LARGE SCALE GENOMIC DNA]</scope>
    <source>
        <strain evidence="16 17">YIT 11860</strain>
    </source>
</reference>
<evidence type="ECO:0000259" key="15">
    <source>
        <dbReference type="PROSITE" id="PS50880"/>
    </source>
</evidence>
<keyword evidence="2 12" id="KW-0639">Primosome</keyword>
<feature type="region of interest" description="Disordered" evidence="14">
    <location>
        <begin position="497"/>
        <end position="530"/>
    </location>
</feature>
<dbReference type="SMART" id="SM00493">
    <property type="entry name" value="TOPRIM"/>
    <property type="match status" value="1"/>
</dbReference>
<dbReference type="PROSITE" id="PS50880">
    <property type="entry name" value="TOPRIM"/>
    <property type="match status" value="1"/>
</dbReference>
<keyword evidence="4 12" id="KW-0548">Nucleotidyltransferase</keyword>
<dbReference type="GO" id="GO:1990077">
    <property type="term" value="C:primosome complex"/>
    <property type="evidence" value="ECO:0007669"/>
    <property type="project" value="UniProtKB-KW"/>
</dbReference>
<dbReference type="Pfam" id="PF10410">
    <property type="entry name" value="DnaB_bind"/>
    <property type="match status" value="1"/>
</dbReference>
<evidence type="ECO:0000256" key="14">
    <source>
        <dbReference type="SAM" id="MobiDB-lite"/>
    </source>
</evidence>
<organism evidence="16 17">
    <name type="scientific">Barnesiella intestinihominis YIT 11860</name>
    <dbReference type="NCBI Taxonomy" id="742726"/>
    <lineage>
        <taxon>Bacteria</taxon>
        <taxon>Pseudomonadati</taxon>
        <taxon>Bacteroidota</taxon>
        <taxon>Bacteroidia</taxon>
        <taxon>Bacteroidales</taxon>
        <taxon>Barnesiellaceae</taxon>
        <taxon>Barnesiella</taxon>
    </lineage>
</organism>
<dbReference type="EC" id="2.7.7.101" evidence="12"/>
<dbReference type="InterPro" id="IPR006295">
    <property type="entry name" value="DNA_primase_DnaG"/>
</dbReference>
<dbReference type="Pfam" id="PF08275">
    <property type="entry name" value="DNAG_N"/>
    <property type="match status" value="1"/>
</dbReference>
<keyword evidence="5 12" id="KW-0235">DNA replication</keyword>
<dbReference type="Gene3D" id="3.90.580.10">
    <property type="entry name" value="Zinc finger, CHC2-type domain"/>
    <property type="match status" value="1"/>
</dbReference>
<dbReference type="InterPro" id="IPR006171">
    <property type="entry name" value="TOPRIM_dom"/>
</dbReference>
<dbReference type="InterPro" id="IPR013264">
    <property type="entry name" value="DNAG_N"/>
</dbReference>
<dbReference type="PANTHER" id="PTHR30313:SF2">
    <property type="entry name" value="DNA PRIMASE"/>
    <property type="match status" value="1"/>
</dbReference>
<gene>
    <name evidence="12" type="primary">dnaG</name>
    <name evidence="16" type="ORF">HMPREF9448_01457</name>
</gene>
<evidence type="ECO:0000256" key="9">
    <source>
        <dbReference type="ARBA" id="ARBA00022842"/>
    </source>
</evidence>
<keyword evidence="6 12" id="KW-0479">Metal-binding</keyword>
<evidence type="ECO:0000256" key="8">
    <source>
        <dbReference type="ARBA" id="ARBA00022833"/>
    </source>
</evidence>
<evidence type="ECO:0000313" key="16">
    <source>
        <dbReference type="EMBL" id="EJZ64197.1"/>
    </source>
</evidence>
<dbReference type="InterPro" id="IPR037068">
    <property type="entry name" value="DNA_primase_core_N_sf"/>
</dbReference>
<evidence type="ECO:0000256" key="1">
    <source>
        <dbReference type="ARBA" id="ARBA00022478"/>
    </source>
</evidence>
<keyword evidence="8 12" id="KW-0862">Zinc</keyword>
<accession>K0WYB5</accession>
<evidence type="ECO:0000256" key="2">
    <source>
        <dbReference type="ARBA" id="ARBA00022515"/>
    </source>
</evidence>
<dbReference type="GO" id="GO:0000428">
    <property type="term" value="C:DNA-directed RNA polymerase complex"/>
    <property type="evidence" value="ECO:0007669"/>
    <property type="project" value="UniProtKB-KW"/>
</dbReference>
<dbReference type="GO" id="GO:0005737">
    <property type="term" value="C:cytoplasm"/>
    <property type="evidence" value="ECO:0007669"/>
    <property type="project" value="TreeGrafter"/>
</dbReference>
<keyword evidence="1 12" id="KW-0240">DNA-directed RNA polymerase</keyword>
<feature type="coiled-coil region" evidence="13">
    <location>
        <begin position="709"/>
        <end position="743"/>
    </location>
</feature>
<comment type="similarity">
    <text evidence="12">Belongs to the DnaG primase family.</text>
</comment>
<comment type="catalytic activity">
    <reaction evidence="12">
        <text>ssDNA + n NTP = ssDNA/pppN(pN)n-1 hybrid + (n-1) diphosphate.</text>
        <dbReference type="EC" id="2.7.7.101"/>
    </reaction>
</comment>
<keyword evidence="17" id="KW-1185">Reference proteome</keyword>
<evidence type="ECO:0000256" key="13">
    <source>
        <dbReference type="SAM" id="Coils"/>
    </source>
</evidence>
<dbReference type="InterPro" id="IPR002694">
    <property type="entry name" value="Znf_CHC2"/>
</dbReference>
<dbReference type="STRING" id="742726.HMPREF9448_01457"/>
<dbReference type="Gene3D" id="3.90.980.10">
    <property type="entry name" value="DNA primase, catalytic core, N-terminal domain"/>
    <property type="match status" value="1"/>
</dbReference>
<evidence type="ECO:0000256" key="11">
    <source>
        <dbReference type="ARBA" id="ARBA00023163"/>
    </source>
</evidence>
<keyword evidence="3 12" id="KW-0808">Transferase</keyword>
<evidence type="ECO:0000256" key="3">
    <source>
        <dbReference type="ARBA" id="ARBA00022679"/>
    </source>
</evidence>
<dbReference type="InterPro" id="IPR050219">
    <property type="entry name" value="DnaG_primase"/>
</dbReference>
<dbReference type="GO" id="GO:0003899">
    <property type="term" value="F:DNA-directed RNA polymerase activity"/>
    <property type="evidence" value="ECO:0007669"/>
    <property type="project" value="UniProtKB-UniRule"/>
</dbReference>
<dbReference type="Pfam" id="PF01807">
    <property type="entry name" value="Zn_ribbon_DnaG"/>
    <property type="match status" value="1"/>
</dbReference>
<feature type="coiled-coil region" evidence="13">
    <location>
        <begin position="587"/>
        <end position="658"/>
    </location>
</feature>
<comment type="cofactor">
    <cofactor evidence="12">
        <name>Zn(2+)</name>
        <dbReference type="ChEBI" id="CHEBI:29105"/>
    </cofactor>
    <text evidence="12">Binds 1 zinc ion per monomer.</text>
</comment>
<name>K0WYB5_9BACT</name>
<protein>
    <recommendedName>
        <fullName evidence="12">DNA primase</fullName>
        <ecNumber evidence="12">2.7.7.101</ecNumber>
    </recommendedName>
</protein>
<dbReference type="PANTHER" id="PTHR30313">
    <property type="entry name" value="DNA PRIMASE"/>
    <property type="match status" value="1"/>
</dbReference>
<dbReference type="Pfam" id="PF13155">
    <property type="entry name" value="Toprim_2"/>
    <property type="match status" value="1"/>
</dbReference>
<comment type="domain">
    <text evidence="12">Contains an N-terminal zinc-binding domain, a central core domain that contains the primase activity, and a C-terminal DnaB-binding domain.</text>
</comment>
<dbReference type="FunFam" id="3.90.580.10:FF:000001">
    <property type="entry name" value="DNA primase"/>
    <property type="match status" value="1"/>
</dbReference>
<keyword evidence="7 12" id="KW-0863">Zinc-finger</keyword>
<dbReference type="SUPFAM" id="SSF57783">
    <property type="entry name" value="Zinc beta-ribbon"/>
    <property type="match status" value="1"/>
</dbReference>
<dbReference type="SUPFAM" id="SSF56731">
    <property type="entry name" value="DNA primase core"/>
    <property type="match status" value="1"/>
</dbReference>
<sequence>MKNINHPNYYRKEITIFVEKKKKGMIDQATIDRIMAATDIVEVVSDFVSLRKRGANYWGLCPFHDDKTPSFSVSQSKGVCKCFSCGKGGSAIHFIMEHEQLSYYEALKYLAKKYNIEIHEKELTDEEKQKRSDRESMFIINAFAQNFFSKSLLENEEGRTVGLAYFRERGFNEDIIRKFGLGYSPEKRDALAQEAKKQGYKTDYLLKTGLCREGQNNRIYDLFAGRVMFPVYSVSGKVVAFGGRILKSGVKISKYFNSPESDIYHKSNELYGIFQAKRAIEKEKCCYLVEGYTDVLSMHQSGIENVVASSGTALTPGQIRLIHRFTENITVLYDGDAPGIKASLRGIDLILQEGLNIKVVLLPDGEDPDSFSKSQSAESFTQYIKSHETDFIRFKTQLLLEDAGEDPIKRAGIISNIVQSISLIPDTIVRSVYVQECSRLLQIDEQVLLFELNKMRQQRAEQQSTRDRYQSSQSQTVRPAVIQDSFGNNISVNQVSDAEGATPVSSEIPETDKNIPLPTPTSLSSKRENRSPLDKYERELIRYVVRYGYRDLFETATGTWQKVWEYIVEELAIDNIAFSNPLYKHIIELASQQREHVAQQVSSLRQELLPKVQDQINKIIEQIRLENGDITDKQRKEAEARENITEQMEEELQTFESNFLERYFTTYPDTQISLLAVDLVSDKYQLSKVHTKYQKVETESDRLWELIPRAIYELKNAILEQTIKQIQEKIKEATQNKDNEKIIELMEQNVELNQLRTTLAKQIGDRIISPK</sequence>
<evidence type="ECO:0000256" key="10">
    <source>
        <dbReference type="ARBA" id="ARBA00023125"/>
    </source>
</evidence>
<dbReference type="eggNOG" id="COG0358">
    <property type="taxonomic scope" value="Bacteria"/>
</dbReference>
<comment type="caution">
    <text evidence="16">The sequence shown here is derived from an EMBL/GenBank/DDBJ whole genome shotgun (WGS) entry which is preliminary data.</text>
</comment>
<dbReference type="GO" id="GO:0008270">
    <property type="term" value="F:zinc ion binding"/>
    <property type="evidence" value="ECO:0007669"/>
    <property type="project" value="UniProtKB-UniRule"/>
</dbReference>
<evidence type="ECO:0000256" key="5">
    <source>
        <dbReference type="ARBA" id="ARBA00022705"/>
    </source>
</evidence>
<feature type="domain" description="Toprim" evidence="15">
    <location>
        <begin position="284"/>
        <end position="367"/>
    </location>
</feature>
<keyword evidence="13" id="KW-0175">Coiled coil</keyword>
<keyword evidence="10 12" id="KW-0238">DNA-binding</keyword>
<dbReference type="InterPro" id="IPR036977">
    <property type="entry name" value="DNA_primase_Znf_CHC2"/>
</dbReference>
<dbReference type="InterPro" id="IPR019475">
    <property type="entry name" value="DNA_primase_DnaB-bd"/>
</dbReference>
<comment type="subunit">
    <text evidence="12">Monomer. Interacts with DnaB.</text>
</comment>
<dbReference type="EMBL" id="ADLE01000009">
    <property type="protein sequence ID" value="EJZ64197.1"/>
    <property type="molecule type" value="Genomic_DNA"/>
</dbReference>